<comment type="similarity">
    <text evidence="1">Belongs to the protein kinase superfamily. NEK Ser/Thr protein kinase family. NIMA subfamily.</text>
</comment>
<dbReference type="GO" id="GO:0004674">
    <property type="term" value="F:protein serine/threonine kinase activity"/>
    <property type="evidence" value="ECO:0007669"/>
    <property type="project" value="UniProtKB-EC"/>
</dbReference>
<dbReference type="PANTHER" id="PTHR43671:SF13">
    <property type="entry name" value="SERINE_THREONINE-PROTEIN KINASE NEK2"/>
    <property type="match status" value="1"/>
</dbReference>
<evidence type="ECO:0000256" key="2">
    <source>
        <dbReference type="ARBA" id="ARBA00012513"/>
    </source>
</evidence>
<dbReference type="PROSITE" id="PS00107">
    <property type="entry name" value="PROTEIN_KINASE_ATP"/>
    <property type="match status" value="1"/>
</dbReference>
<organism evidence="10 11">
    <name type="scientific">Knoellia flava</name>
    <dbReference type="NCBI Taxonomy" id="913969"/>
    <lineage>
        <taxon>Bacteria</taxon>
        <taxon>Bacillati</taxon>
        <taxon>Actinomycetota</taxon>
        <taxon>Actinomycetes</taxon>
        <taxon>Micrococcales</taxon>
        <taxon>Intrasporangiaceae</taxon>
        <taxon>Knoellia</taxon>
    </lineage>
</organism>
<keyword evidence="6 7" id="KW-0067">ATP-binding</keyword>
<dbReference type="InterPro" id="IPR000719">
    <property type="entry name" value="Prot_kinase_dom"/>
</dbReference>
<dbReference type="InterPro" id="IPR008266">
    <property type="entry name" value="Tyr_kinase_AS"/>
</dbReference>
<feature type="binding site" evidence="7">
    <location>
        <position position="56"/>
    </location>
    <ligand>
        <name>ATP</name>
        <dbReference type="ChEBI" id="CHEBI:30616"/>
    </ligand>
</feature>
<accession>A0A8H9FWU8</accession>
<dbReference type="RefSeq" id="WP_052117056.1">
    <property type="nucleotide sequence ID" value="NZ_BMEA01000004.1"/>
</dbReference>
<dbReference type="EMBL" id="BMEA01000004">
    <property type="protein sequence ID" value="GGB89108.1"/>
    <property type="molecule type" value="Genomic_DNA"/>
</dbReference>
<dbReference type="SUPFAM" id="SSF56112">
    <property type="entry name" value="Protein kinase-like (PK-like)"/>
    <property type="match status" value="1"/>
</dbReference>
<feature type="region of interest" description="Disordered" evidence="8">
    <location>
        <begin position="364"/>
        <end position="403"/>
    </location>
</feature>
<evidence type="ECO:0000256" key="3">
    <source>
        <dbReference type="ARBA" id="ARBA00022679"/>
    </source>
</evidence>
<proteinExistence type="inferred from homology"/>
<reference evidence="10" key="1">
    <citation type="journal article" date="2014" name="Int. J. Syst. Evol. Microbiol.">
        <title>Complete genome sequence of Corynebacterium casei LMG S-19264T (=DSM 44701T), isolated from a smear-ripened cheese.</title>
        <authorList>
            <consortium name="US DOE Joint Genome Institute (JGI-PGF)"/>
            <person name="Walter F."/>
            <person name="Albersmeier A."/>
            <person name="Kalinowski J."/>
            <person name="Ruckert C."/>
        </authorList>
    </citation>
    <scope>NUCLEOTIDE SEQUENCE</scope>
    <source>
        <strain evidence="10">CGMCC 1.10749</strain>
    </source>
</reference>
<gene>
    <name evidence="10" type="ORF">GCM10011314_31170</name>
</gene>
<dbReference type="AlphaFoldDB" id="A0A8H9FWU8"/>
<reference evidence="10" key="2">
    <citation type="submission" date="2020-09" db="EMBL/GenBank/DDBJ databases">
        <authorList>
            <person name="Sun Q."/>
            <person name="Zhou Y."/>
        </authorList>
    </citation>
    <scope>NUCLEOTIDE SEQUENCE</scope>
    <source>
        <strain evidence="10">CGMCC 1.10749</strain>
    </source>
</reference>
<evidence type="ECO:0000259" key="9">
    <source>
        <dbReference type="PROSITE" id="PS50011"/>
    </source>
</evidence>
<dbReference type="Proteomes" id="UP000628079">
    <property type="component" value="Unassembled WGS sequence"/>
</dbReference>
<evidence type="ECO:0000313" key="10">
    <source>
        <dbReference type="EMBL" id="GGB89108.1"/>
    </source>
</evidence>
<name>A0A8H9FWU8_9MICO</name>
<dbReference type="InterPro" id="IPR011009">
    <property type="entry name" value="Kinase-like_dom_sf"/>
</dbReference>
<comment type="caution">
    <text evidence="10">The sequence shown here is derived from an EMBL/GenBank/DDBJ whole genome shotgun (WGS) entry which is preliminary data.</text>
</comment>
<keyword evidence="3" id="KW-0808">Transferase</keyword>
<dbReference type="Gene3D" id="1.10.510.10">
    <property type="entry name" value="Transferase(Phosphotransferase) domain 1"/>
    <property type="match status" value="1"/>
</dbReference>
<keyword evidence="5" id="KW-0418">Kinase</keyword>
<evidence type="ECO:0000256" key="1">
    <source>
        <dbReference type="ARBA" id="ARBA00010886"/>
    </source>
</evidence>
<dbReference type="EC" id="2.7.11.1" evidence="2"/>
<dbReference type="InterPro" id="IPR017441">
    <property type="entry name" value="Protein_kinase_ATP_BS"/>
</dbReference>
<evidence type="ECO:0000313" key="11">
    <source>
        <dbReference type="Proteomes" id="UP000628079"/>
    </source>
</evidence>
<evidence type="ECO:0000256" key="5">
    <source>
        <dbReference type="ARBA" id="ARBA00022777"/>
    </source>
</evidence>
<feature type="domain" description="Protein kinase" evidence="9">
    <location>
        <begin position="28"/>
        <end position="262"/>
    </location>
</feature>
<keyword evidence="4 7" id="KW-0547">Nucleotide-binding</keyword>
<evidence type="ECO:0000256" key="4">
    <source>
        <dbReference type="ARBA" id="ARBA00022741"/>
    </source>
</evidence>
<dbReference type="PROSITE" id="PS50011">
    <property type="entry name" value="PROTEIN_KINASE_DOM"/>
    <property type="match status" value="1"/>
</dbReference>
<evidence type="ECO:0000256" key="8">
    <source>
        <dbReference type="SAM" id="MobiDB-lite"/>
    </source>
</evidence>
<dbReference type="GO" id="GO:0005524">
    <property type="term" value="F:ATP binding"/>
    <property type="evidence" value="ECO:0007669"/>
    <property type="project" value="UniProtKB-UniRule"/>
</dbReference>
<dbReference type="Pfam" id="PF00069">
    <property type="entry name" value="Pkinase"/>
    <property type="match status" value="1"/>
</dbReference>
<sequence length="530" mass="55502">MDTAERTTPSYAGRHRSVDASTPSIPGYAVTGLLGRGGSGSVWSATSEAGCDVAVKVVPVADADDALVELAVLARIRDPHLVRFHEALALPSGEVALVLGLLTGGTLGSLVRTRGHLSPGELVTVLSPVASTLGRLHASGVVHGDLSPDNVLLDHDGRPFVADLGVAGLVGGRADEVWGTEGFVAPEVLAGQWPSAAADVHALGALAWFCLTGSPPGPAGLRGRLADHAPGVPDAVVAAVEGALRTSNEDRPDADELALALFESTTAQPLELAAHQGDEELALLTRRIRAAARSTSDEVAASPVSRRWPEWRRPQRRRLGLRGIEWRRLEWRRVGPWVAAVLVTTLAGGLLAWHGLRDEARAATHPARVSSTATGVASEGKRGEESSVAWGSQGGTDARVLGDAPRRDPKALAQALADARAEAWSSGVAARLVEVDAPRSPAHARDTEVLSEVQRSGRRYVGLSFVVRDARLESASEDRATLLAAIDTSAHVVRGPLGDLRRPAVTGAPLLLDLVHTASGWRVAEVRAAQ</sequence>
<evidence type="ECO:0000256" key="6">
    <source>
        <dbReference type="ARBA" id="ARBA00022840"/>
    </source>
</evidence>
<dbReference type="PANTHER" id="PTHR43671">
    <property type="entry name" value="SERINE/THREONINE-PROTEIN KINASE NEK"/>
    <property type="match status" value="1"/>
</dbReference>
<evidence type="ECO:0000256" key="7">
    <source>
        <dbReference type="PROSITE-ProRule" id="PRU10141"/>
    </source>
</evidence>
<dbReference type="PROSITE" id="PS00109">
    <property type="entry name" value="PROTEIN_KINASE_TYR"/>
    <property type="match status" value="1"/>
</dbReference>
<dbReference type="InterPro" id="IPR050660">
    <property type="entry name" value="NEK_Ser/Thr_kinase"/>
</dbReference>
<protein>
    <recommendedName>
        <fullName evidence="2">non-specific serine/threonine protein kinase</fullName>
        <ecNumber evidence="2">2.7.11.1</ecNumber>
    </recommendedName>
</protein>